<evidence type="ECO:0000313" key="9">
    <source>
        <dbReference type="Proteomes" id="UP000886865"/>
    </source>
</evidence>
<accession>A0A9D1FI29</accession>
<dbReference type="NCBIfam" id="TIGR00154">
    <property type="entry name" value="ispE"/>
    <property type="match status" value="1"/>
</dbReference>
<dbReference type="InterPro" id="IPR014721">
    <property type="entry name" value="Ribsml_uS5_D2-typ_fold_subgr"/>
</dbReference>
<dbReference type="EC" id="2.7.1.148" evidence="6"/>
<evidence type="ECO:0000256" key="2">
    <source>
        <dbReference type="ARBA" id="ARBA00022679"/>
    </source>
</evidence>
<comment type="function">
    <text evidence="6">Catalyzes the phosphorylation of the position 2 hydroxy group of 4-diphosphocytidyl-2C-methyl-D-erythritol.</text>
</comment>
<dbReference type="HAMAP" id="MF_00061">
    <property type="entry name" value="IspE"/>
    <property type="match status" value="1"/>
</dbReference>
<dbReference type="InterPro" id="IPR006204">
    <property type="entry name" value="GHMP_kinase_N_dom"/>
</dbReference>
<dbReference type="GO" id="GO:0016114">
    <property type="term" value="P:terpenoid biosynthetic process"/>
    <property type="evidence" value="ECO:0007669"/>
    <property type="project" value="UniProtKB-UniRule"/>
</dbReference>
<dbReference type="EMBL" id="DVJQ01000040">
    <property type="protein sequence ID" value="HIS74246.1"/>
    <property type="molecule type" value="Genomic_DNA"/>
</dbReference>
<dbReference type="PANTHER" id="PTHR43527">
    <property type="entry name" value="4-DIPHOSPHOCYTIDYL-2-C-METHYL-D-ERYTHRITOL KINASE, CHLOROPLASTIC"/>
    <property type="match status" value="1"/>
</dbReference>
<evidence type="ECO:0000256" key="3">
    <source>
        <dbReference type="ARBA" id="ARBA00022741"/>
    </source>
</evidence>
<dbReference type="InterPro" id="IPR036554">
    <property type="entry name" value="GHMP_kinase_C_sf"/>
</dbReference>
<evidence type="ECO:0000256" key="4">
    <source>
        <dbReference type="ARBA" id="ARBA00022777"/>
    </source>
</evidence>
<evidence type="ECO:0000259" key="7">
    <source>
        <dbReference type="Pfam" id="PF00288"/>
    </source>
</evidence>
<evidence type="ECO:0000256" key="5">
    <source>
        <dbReference type="ARBA" id="ARBA00022840"/>
    </source>
</evidence>
<dbReference type="GO" id="GO:0005524">
    <property type="term" value="F:ATP binding"/>
    <property type="evidence" value="ECO:0007669"/>
    <property type="project" value="UniProtKB-UniRule"/>
</dbReference>
<dbReference type="SUPFAM" id="SSF55060">
    <property type="entry name" value="GHMP Kinase, C-terminal domain"/>
    <property type="match status" value="1"/>
</dbReference>
<evidence type="ECO:0000313" key="8">
    <source>
        <dbReference type="EMBL" id="HIS74246.1"/>
    </source>
</evidence>
<keyword evidence="4 6" id="KW-0418">Kinase</keyword>
<feature type="active site" evidence="6">
    <location>
        <position position="137"/>
    </location>
</feature>
<sequence>MKMRVETPAKINLTLKVGKRRPDGFHPIESIMQTISLFDYLDVEIKKGMGKITLDGSSSEIPYDEKNIVYKAACAFMDESGLKFDVNVYIEKNIPVCAGLAGGSTNAAGVLFALNKLNNNILSENQMHKICANLGSDLNFCMRGSKQLCTGKGDDLTPLEFSDFELTLVKPKNLKISTKEAYECFDNLEEESNMPNDLEFAMIKKYPQLKKMHELGFSMSGSGPTYFALKSKPDKDLGDDYLVFENLHAINHGVREMQ</sequence>
<comment type="pathway">
    <text evidence="6">Isoprenoid biosynthesis; isopentenyl diphosphate biosynthesis via DXP pathway; isopentenyl diphosphate from 1-deoxy-D-xylulose 5-phosphate: step 3/6.</text>
</comment>
<keyword evidence="3 6" id="KW-0547">Nucleotide-binding</keyword>
<keyword evidence="6" id="KW-0414">Isoprene biosynthesis</keyword>
<feature type="binding site" evidence="6">
    <location>
        <begin position="95"/>
        <end position="105"/>
    </location>
    <ligand>
        <name>ATP</name>
        <dbReference type="ChEBI" id="CHEBI:30616"/>
    </ligand>
</feature>
<organism evidence="8 9">
    <name type="scientific">Candidatus Galligastranaerophilus intestinavium</name>
    <dbReference type="NCBI Taxonomy" id="2840836"/>
    <lineage>
        <taxon>Bacteria</taxon>
        <taxon>Candidatus Galligastranaerophilus</taxon>
    </lineage>
</organism>
<dbReference type="SUPFAM" id="SSF54211">
    <property type="entry name" value="Ribosomal protein S5 domain 2-like"/>
    <property type="match status" value="1"/>
</dbReference>
<comment type="catalytic activity">
    <reaction evidence="6">
        <text>4-CDP-2-C-methyl-D-erythritol + ATP = 4-CDP-2-C-methyl-D-erythritol 2-phosphate + ADP + H(+)</text>
        <dbReference type="Rhea" id="RHEA:18437"/>
        <dbReference type="ChEBI" id="CHEBI:15378"/>
        <dbReference type="ChEBI" id="CHEBI:30616"/>
        <dbReference type="ChEBI" id="CHEBI:57823"/>
        <dbReference type="ChEBI" id="CHEBI:57919"/>
        <dbReference type="ChEBI" id="CHEBI:456216"/>
        <dbReference type="EC" id="2.7.1.148"/>
    </reaction>
</comment>
<dbReference type="InterPro" id="IPR020568">
    <property type="entry name" value="Ribosomal_Su5_D2-typ_SF"/>
</dbReference>
<dbReference type="GO" id="GO:0050515">
    <property type="term" value="F:4-(cytidine 5'-diphospho)-2-C-methyl-D-erythritol kinase activity"/>
    <property type="evidence" value="ECO:0007669"/>
    <property type="project" value="UniProtKB-UniRule"/>
</dbReference>
<dbReference type="GO" id="GO:0019288">
    <property type="term" value="P:isopentenyl diphosphate biosynthetic process, methylerythritol 4-phosphate pathway"/>
    <property type="evidence" value="ECO:0007669"/>
    <property type="project" value="UniProtKB-UniRule"/>
</dbReference>
<name>A0A9D1FI29_9BACT</name>
<comment type="similarity">
    <text evidence="6">Belongs to the GHMP kinase family. IspE subfamily.</text>
</comment>
<feature type="domain" description="GHMP kinase N-terminal" evidence="7">
    <location>
        <begin position="67"/>
        <end position="138"/>
    </location>
</feature>
<keyword evidence="5 6" id="KW-0067">ATP-binding</keyword>
<reference evidence="8" key="2">
    <citation type="journal article" date="2021" name="PeerJ">
        <title>Extensive microbial diversity within the chicken gut microbiome revealed by metagenomics and culture.</title>
        <authorList>
            <person name="Gilroy R."/>
            <person name="Ravi A."/>
            <person name="Getino M."/>
            <person name="Pursley I."/>
            <person name="Horton D.L."/>
            <person name="Alikhan N.F."/>
            <person name="Baker D."/>
            <person name="Gharbi K."/>
            <person name="Hall N."/>
            <person name="Watson M."/>
            <person name="Adriaenssens E.M."/>
            <person name="Foster-Nyarko E."/>
            <person name="Jarju S."/>
            <person name="Secka A."/>
            <person name="Antonio M."/>
            <person name="Oren A."/>
            <person name="Chaudhuri R.R."/>
            <person name="La Ragione R."/>
            <person name="Hildebrand F."/>
            <person name="Pallen M.J."/>
        </authorList>
    </citation>
    <scope>NUCLEOTIDE SEQUENCE</scope>
    <source>
        <strain evidence="8">CHK152-2871</strain>
    </source>
</reference>
<dbReference type="Gene3D" id="3.30.230.10">
    <property type="match status" value="1"/>
</dbReference>
<feature type="active site" evidence="6">
    <location>
        <position position="10"/>
    </location>
</feature>
<dbReference type="AlphaFoldDB" id="A0A9D1FI29"/>
<evidence type="ECO:0000256" key="1">
    <source>
        <dbReference type="ARBA" id="ARBA00017473"/>
    </source>
</evidence>
<dbReference type="Pfam" id="PF00288">
    <property type="entry name" value="GHMP_kinases_N"/>
    <property type="match status" value="1"/>
</dbReference>
<dbReference type="PANTHER" id="PTHR43527:SF2">
    <property type="entry name" value="4-DIPHOSPHOCYTIDYL-2-C-METHYL-D-ERYTHRITOL KINASE, CHLOROPLASTIC"/>
    <property type="match status" value="1"/>
</dbReference>
<dbReference type="Proteomes" id="UP000886865">
    <property type="component" value="Unassembled WGS sequence"/>
</dbReference>
<keyword evidence="2 6" id="KW-0808">Transferase</keyword>
<evidence type="ECO:0000256" key="6">
    <source>
        <dbReference type="HAMAP-Rule" id="MF_00061"/>
    </source>
</evidence>
<dbReference type="Gene3D" id="3.30.70.890">
    <property type="entry name" value="GHMP kinase, C-terminal domain"/>
    <property type="match status" value="1"/>
</dbReference>
<protein>
    <recommendedName>
        <fullName evidence="1 6">4-diphosphocytidyl-2-C-methyl-D-erythritol kinase</fullName>
        <shortName evidence="6">CMK</shortName>
        <ecNumber evidence="6">2.7.1.148</ecNumber>
    </recommendedName>
    <alternativeName>
        <fullName evidence="6">4-(cytidine-5'-diphospho)-2-C-methyl-D-erythritol kinase</fullName>
    </alternativeName>
</protein>
<dbReference type="InterPro" id="IPR004424">
    <property type="entry name" value="IspE"/>
</dbReference>
<gene>
    <name evidence="6 8" type="primary">ispE</name>
    <name evidence="8" type="ORF">IAA86_04415</name>
</gene>
<dbReference type="PIRSF" id="PIRSF010376">
    <property type="entry name" value="IspE"/>
    <property type="match status" value="1"/>
</dbReference>
<proteinExistence type="inferred from homology"/>
<reference evidence="8" key="1">
    <citation type="submission" date="2020-10" db="EMBL/GenBank/DDBJ databases">
        <authorList>
            <person name="Gilroy R."/>
        </authorList>
    </citation>
    <scope>NUCLEOTIDE SEQUENCE</scope>
    <source>
        <strain evidence="8">CHK152-2871</strain>
    </source>
</reference>
<comment type="caution">
    <text evidence="8">The sequence shown here is derived from an EMBL/GenBank/DDBJ whole genome shotgun (WGS) entry which is preliminary data.</text>
</comment>